<reference evidence="1" key="1">
    <citation type="submission" date="2019-06" db="EMBL/GenBank/DDBJ databases">
        <authorList>
            <person name="Murdoch R.W."/>
            <person name="Fathepure B."/>
        </authorList>
    </citation>
    <scope>NUCLEOTIDE SEQUENCE</scope>
</reference>
<accession>A0A5B8R8C0</accession>
<gene>
    <name evidence="1" type="ORF">KBTEX_01690</name>
</gene>
<name>A0A5B8R8C0_9ZZZZ</name>
<organism evidence="1">
    <name type="scientific">uncultured organism</name>
    <dbReference type="NCBI Taxonomy" id="155900"/>
    <lineage>
        <taxon>unclassified sequences</taxon>
        <taxon>environmental samples</taxon>
    </lineage>
</organism>
<dbReference type="AlphaFoldDB" id="A0A5B8R8C0"/>
<proteinExistence type="predicted"/>
<protein>
    <submittedName>
        <fullName evidence="1">Uncharacterized protein</fullName>
    </submittedName>
</protein>
<sequence length="73" mass="8247">MRFPAPIKLGPTTTRWRLSDLEQYEAEAAGDPAPARRNAEDERYLAVKAVAARYGTHVATVWRWVQYAQETAA</sequence>
<evidence type="ECO:0000313" key="1">
    <source>
        <dbReference type="EMBL" id="QEA05369.1"/>
    </source>
</evidence>
<dbReference type="EMBL" id="MN079100">
    <property type="protein sequence ID" value="QEA05369.1"/>
    <property type="molecule type" value="Genomic_DNA"/>
</dbReference>